<protein>
    <submittedName>
        <fullName evidence="2">Uncharacterized protein</fullName>
    </submittedName>
</protein>
<comment type="caution">
    <text evidence="2">The sequence shown here is derived from an EMBL/GenBank/DDBJ whole genome shotgun (WGS) entry which is preliminary data.</text>
</comment>
<dbReference type="Proteomes" id="UP001180020">
    <property type="component" value="Unassembled WGS sequence"/>
</dbReference>
<dbReference type="EMBL" id="JAUJYO010000020">
    <property type="protein sequence ID" value="KAK1286934.1"/>
    <property type="molecule type" value="Genomic_DNA"/>
</dbReference>
<accession>A0AAV9CDV6</accession>
<dbReference type="AlphaFoldDB" id="A0AAV9CDV6"/>
<sequence>MDPRWTRDRRPVVDAAHPHDPHHVIVAEENSWIDKRNSPWVAGIVDEESILVEVSRAVTLAQLVQSKSGDGARKPSGEIQEAIVHSGQPIAPVESTIVIDLSPSGVAPDKGFALSTEVSKSERGGATGEAVAHGEAWGGRAHWRWSRTGTIGDRFFSFPDGAGVKEEVEKTEYKHPLEYRRTYGETHQQQPKSRLLSSQSTLRDKDQETHQKAFTMFHEAAEIQTYMIKYIKHRSYNNISTEMPQPQGYNITELIIM</sequence>
<organism evidence="2 3">
    <name type="scientific">Acorus calamus</name>
    <name type="common">Sweet flag</name>
    <dbReference type="NCBI Taxonomy" id="4465"/>
    <lineage>
        <taxon>Eukaryota</taxon>
        <taxon>Viridiplantae</taxon>
        <taxon>Streptophyta</taxon>
        <taxon>Embryophyta</taxon>
        <taxon>Tracheophyta</taxon>
        <taxon>Spermatophyta</taxon>
        <taxon>Magnoliopsida</taxon>
        <taxon>Liliopsida</taxon>
        <taxon>Acoraceae</taxon>
        <taxon>Acorus</taxon>
    </lineage>
</organism>
<evidence type="ECO:0000313" key="3">
    <source>
        <dbReference type="Proteomes" id="UP001180020"/>
    </source>
</evidence>
<evidence type="ECO:0000313" key="2">
    <source>
        <dbReference type="EMBL" id="KAK1286934.1"/>
    </source>
</evidence>
<evidence type="ECO:0000256" key="1">
    <source>
        <dbReference type="SAM" id="MobiDB-lite"/>
    </source>
</evidence>
<proteinExistence type="predicted"/>
<feature type="region of interest" description="Disordered" evidence="1">
    <location>
        <begin position="181"/>
        <end position="207"/>
    </location>
</feature>
<name>A0AAV9CDV6_ACOCL</name>
<gene>
    <name evidence="2" type="ORF">QJS10_CPB20g00604</name>
</gene>
<keyword evidence="3" id="KW-1185">Reference proteome</keyword>
<reference evidence="2" key="1">
    <citation type="journal article" date="2023" name="Nat. Commun.">
        <title>Diploid and tetraploid genomes of Acorus and the evolution of monocots.</title>
        <authorList>
            <person name="Ma L."/>
            <person name="Liu K.W."/>
            <person name="Li Z."/>
            <person name="Hsiao Y.Y."/>
            <person name="Qi Y."/>
            <person name="Fu T."/>
            <person name="Tang G.D."/>
            <person name="Zhang D."/>
            <person name="Sun W.H."/>
            <person name="Liu D.K."/>
            <person name="Li Y."/>
            <person name="Chen G.Z."/>
            <person name="Liu X.D."/>
            <person name="Liao X.Y."/>
            <person name="Jiang Y.T."/>
            <person name="Yu X."/>
            <person name="Hao Y."/>
            <person name="Huang J."/>
            <person name="Zhao X.W."/>
            <person name="Ke S."/>
            <person name="Chen Y.Y."/>
            <person name="Wu W.L."/>
            <person name="Hsu J.L."/>
            <person name="Lin Y.F."/>
            <person name="Huang M.D."/>
            <person name="Li C.Y."/>
            <person name="Huang L."/>
            <person name="Wang Z.W."/>
            <person name="Zhao X."/>
            <person name="Zhong W.Y."/>
            <person name="Peng D.H."/>
            <person name="Ahmad S."/>
            <person name="Lan S."/>
            <person name="Zhang J.S."/>
            <person name="Tsai W.C."/>
            <person name="Van de Peer Y."/>
            <person name="Liu Z.J."/>
        </authorList>
    </citation>
    <scope>NUCLEOTIDE SEQUENCE</scope>
    <source>
        <strain evidence="2">CP</strain>
    </source>
</reference>
<feature type="compositionally biased region" description="Polar residues" evidence="1">
    <location>
        <begin position="185"/>
        <end position="201"/>
    </location>
</feature>
<reference evidence="2" key="2">
    <citation type="submission" date="2023-06" db="EMBL/GenBank/DDBJ databases">
        <authorList>
            <person name="Ma L."/>
            <person name="Liu K.-W."/>
            <person name="Li Z."/>
            <person name="Hsiao Y.-Y."/>
            <person name="Qi Y."/>
            <person name="Fu T."/>
            <person name="Tang G."/>
            <person name="Zhang D."/>
            <person name="Sun W.-H."/>
            <person name="Liu D.-K."/>
            <person name="Li Y."/>
            <person name="Chen G.-Z."/>
            <person name="Liu X.-D."/>
            <person name="Liao X.-Y."/>
            <person name="Jiang Y.-T."/>
            <person name="Yu X."/>
            <person name="Hao Y."/>
            <person name="Huang J."/>
            <person name="Zhao X.-W."/>
            <person name="Ke S."/>
            <person name="Chen Y.-Y."/>
            <person name="Wu W.-L."/>
            <person name="Hsu J.-L."/>
            <person name="Lin Y.-F."/>
            <person name="Huang M.-D."/>
            <person name="Li C.-Y."/>
            <person name="Huang L."/>
            <person name="Wang Z.-W."/>
            <person name="Zhao X."/>
            <person name="Zhong W.-Y."/>
            <person name="Peng D.-H."/>
            <person name="Ahmad S."/>
            <person name="Lan S."/>
            <person name="Zhang J.-S."/>
            <person name="Tsai W.-C."/>
            <person name="Van De Peer Y."/>
            <person name="Liu Z.-J."/>
        </authorList>
    </citation>
    <scope>NUCLEOTIDE SEQUENCE</scope>
    <source>
        <strain evidence="2">CP</strain>
        <tissue evidence="2">Leaves</tissue>
    </source>
</reference>